<dbReference type="SUPFAM" id="SSF55961">
    <property type="entry name" value="Bet v1-like"/>
    <property type="match status" value="1"/>
</dbReference>
<reference evidence="1 2" key="2">
    <citation type="submission" date="2019-09" db="EMBL/GenBank/DDBJ databases">
        <authorList>
            <person name="Jin C."/>
        </authorList>
    </citation>
    <scope>NUCLEOTIDE SEQUENCE [LARGE SCALE GENOMIC DNA]</scope>
    <source>
        <strain evidence="1 2">AN110305</strain>
    </source>
</reference>
<protein>
    <recommendedName>
        <fullName evidence="3">Polyketide cyclase / dehydrase and lipid transport</fullName>
    </recommendedName>
</protein>
<reference evidence="1 2" key="1">
    <citation type="submission" date="2019-09" db="EMBL/GenBank/DDBJ databases">
        <title>Goodfellowia gen. nov., a new genus of the Pseudonocardineae related to Actinoalloteichus, containing Goodfellowia coeruleoviolacea gen. nov., comb. nov. gen. nov., comb. nov.</title>
        <authorList>
            <person name="Labeda D."/>
        </authorList>
    </citation>
    <scope>NUCLEOTIDE SEQUENCE [LARGE SCALE GENOMIC DNA]</scope>
    <source>
        <strain evidence="1 2">AN110305</strain>
    </source>
</reference>
<name>A0A5B2XQB7_9PSEU</name>
<gene>
    <name evidence="1" type="ORF">F0L68_05135</name>
</gene>
<evidence type="ECO:0008006" key="3">
    <source>
        <dbReference type="Google" id="ProtNLM"/>
    </source>
</evidence>
<evidence type="ECO:0000313" key="1">
    <source>
        <dbReference type="EMBL" id="KAA2265265.1"/>
    </source>
</evidence>
<dbReference type="AlphaFoldDB" id="A0A5B2XQB7"/>
<sequence length="113" mass="12527">MVQLSGTVDAPTARVIDLLARRLSGTPGLDPARVEVDRERGRLAYQGGWWYRGEYDVVGEESGGTRVTHRVYNVASPGSRWAVPLANRLFIGFREKTEAGFHELLREAGEEGL</sequence>
<proteinExistence type="predicted"/>
<keyword evidence="2" id="KW-1185">Reference proteome</keyword>
<evidence type="ECO:0000313" key="2">
    <source>
        <dbReference type="Proteomes" id="UP000323454"/>
    </source>
</evidence>
<dbReference type="Proteomes" id="UP000323454">
    <property type="component" value="Unassembled WGS sequence"/>
</dbReference>
<comment type="caution">
    <text evidence="1">The sequence shown here is derived from an EMBL/GenBank/DDBJ whole genome shotgun (WGS) entry which is preliminary data.</text>
</comment>
<accession>A0A5B2XQB7</accession>
<organism evidence="1 2">
    <name type="scientific">Solihabitans fulvus</name>
    <dbReference type="NCBI Taxonomy" id="1892852"/>
    <lineage>
        <taxon>Bacteria</taxon>
        <taxon>Bacillati</taxon>
        <taxon>Actinomycetota</taxon>
        <taxon>Actinomycetes</taxon>
        <taxon>Pseudonocardiales</taxon>
        <taxon>Pseudonocardiaceae</taxon>
        <taxon>Solihabitans</taxon>
    </lineage>
</organism>
<dbReference type="EMBL" id="VUOB01000008">
    <property type="protein sequence ID" value="KAA2265265.1"/>
    <property type="molecule type" value="Genomic_DNA"/>
</dbReference>
<dbReference type="OrthoDB" id="2590919at2"/>